<dbReference type="InterPro" id="IPR046358">
    <property type="entry name" value="Flagellin_C"/>
</dbReference>
<protein>
    <recommendedName>
        <fullName evidence="4">Flagellin</fullName>
    </recommendedName>
</protein>
<dbReference type="Gene3D" id="3.30.70.2120">
    <property type="match status" value="1"/>
</dbReference>
<accession>A0A1H8ZXQ2</accession>
<dbReference type="InterPro" id="IPR001029">
    <property type="entry name" value="Flagellin_N"/>
</dbReference>
<feature type="domain" description="Flagellin N-terminal" evidence="5">
    <location>
        <begin position="5"/>
        <end position="141"/>
    </location>
</feature>
<dbReference type="PANTHER" id="PTHR42792:SF2">
    <property type="entry name" value="FLAGELLIN"/>
    <property type="match status" value="1"/>
</dbReference>
<evidence type="ECO:0000313" key="7">
    <source>
        <dbReference type="EMBL" id="SEP69266.1"/>
    </source>
</evidence>
<proteinExistence type="inferred from homology"/>
<dbReference type="Gene3D" id="6.10.10.10">
    <property type="entry name" value="Flagellar export chaperone, C-terminal domain"/>
    <property type="match status" value="1"/>
</dbReference>
<dbReference type="GO" id="GO:0009288">
    <property type="term" value="C:bacterial-type flagellum"/>
    <property type="evidence" value="ECO:0007669"/>
    <property type="project" value="UniProtKB-SubCell"/>
</dbReference>
<evidence type="ECO:0000313" key="8">
    <source>
        <dbReference type="Proteomes" id="UP000199496"/>
    </source>
</evidence>
<dbReference type="Gene3D" id="1.20.1330.10">
    <property type="entry name" value="f41 fragment of flagellin, N-terminal domain"/>
    <property type="match status" value="2"/>
</dbReference>
<keyword evidence="7" id="KW-0969">Cilium</keyword>
<reference evidence="7 8" key="1">
    <citation type="submission" date="2016-10" db="EMBL/GenBank/DDBJ databases">
        <authorList>
            <person name="de Groot N.N."/>
        </authorList>
    </citation>
    <scope>NUCLEOTIDE SEQUENCE [LARGE SCALE GENOMIC DNA]</scope>
    <source>
        <strain evidence="7 8">B7-7</strain>
    </source>
</reference>
<dbReference type="Pfam" id="PF00669">
    <property type="entry name" value="Flagellin_N"/>
    <property type="match status" value="1"/>
</dbReference>
<keyword evidence="8" id="KW-1185">Reference proteome</keyword>
<dbReference type="STRING" id="867345.SAMN05421693_103118"/>
<evidence type="ECO:0000256" key="2">
    <source>
        <dbReference type="ARBA" id="ARBA00022525"/>
    </source>
</evidence>
<evidence type="ECO:0000256" key="1">
    <source>
        <dbReference type="ARBA" id="ARBA00005709"/>
    </source>
</evidence>
<dbReference type="GO" id="GO:0005576">
    <property type="term" value="C:extracellular region"/>
    <property type="evidence" value="ECO:0007669"/>
    <property type="project" value="UniProtKB-SubCell"/>
</dbReference>
<keyword evidence="3 4" id="KW-0975">Bacterial flagellum</keyword>
<comment type="function">
    <text evidence="4">Flagellin is the subunit protein which polymerizes to form the filaments of bacterial flagella.</text>
</comment>
<comment type="subcellular location">
    <subcellularLocation>
        <location evidence="4">Secreted</location>
    </subcellularLocation>
    <subcellularLocation>
        <location evidence="4">Bacterial flagellum</location>
    </subcellularLocation>
</comment>
<evidence type="ECO:0000256" key="3">
    <source>
        <dbReference type="ARBA" id="ARBA00023143"/>
    </source>
</evidence>
<gene>
    <name evidence="7" type="ORF">SAMN05421693_103118</name>
</gene>
<evidence type="ECO:0000259" key="6">
    <source>
        <dbReference type="Pfam" id="PF00700"/>
    </source>
</evidence>
<keyword evidence="2 4" id="KW-0964">Secreted</keyword>
<organism evidence="7 8">
    <name type="scientific">Ectothiorhodospira magna</name>
    <dbReference type="NCBI Taxonomy" id="867345"/>
    <lineage>
        <taxon>Bacteria</taxon>
        <taxon>Pseudomonadati</taxon>
        <taxon>Pseudomonadota</taxon>
        <taxon>Gammaproteobacteria</taxon>
        <taxon>Chromatiales</taxon>
        <taxon>Ectothiorhodospiraceae</taxon>
        <taxon>Ectothiorhodospira</taxon>
    </lineage>
</organism>
<keyword evidence="7" id="KW-0966">Cell projection</keyword>
<evidence type="ECO:0000259" key="5">
    <source>
        <dbReference type="Pfam" id="PF00669"/>
    </source>
</evidence>
<dbReference type="Proteomes" id="UP000199496">
    <property type="component" value="Unassembled WGS sequence"/>
</dbReference>
<keyword evidence="7" id="KW-0282">Flagellum</keyword>
<dbReference type="InterPro" id="IPR042187">
    <property type="entry name" value="Flagellin_C_sub2"/>
</dbReference>
<dbReference type="GO" id="GO:0005198">
    <property type="term" value="F:structural molecule activity"/>
    <property type="evidence" value="ECO:0007669"/>
    <property type="project" value="UniProtKB-UniRule"/>
</dbReference>
<dbReference type="PRINTS" id="PR00207">
    <property type="entry name" value="FLAGELLIN"/>
</dbReference>
<dbReference type="PANTHER" id="PTHR42792">
    <property type="entry name" value="FLAGELLIN"/>
    <property type="match status" value="1"/>
</dbReference>
<name>A0A1H8ZXQ2_9GAMM</name>
<sequence>MAQVINTNIASLNAQRNLNNTQGQLNTTLQRLSTGLRVNTAKDDAAGLAIAERFTAQINGLNQAIRNANDGISYAQTAEGALIEVNNLLQRIRVLSVQSTNDTNSPSDREALNQEVQQAVREINRIAHNTQFNNRNVLDGTLADLIFQVGANSGQTIAATGIDSRGSQLGAVIADTVDFRFGDQMVGAERYDMGAITGNINAANSSMTVNGVNVPLDGTPGIDDLDGSDDDEKLEIAEKLQTLIRNQLDAEYGPGTGAGYRVIFDGTGYVFLNATGKKVEIDLSINNDATALDTKDTDIYHPGFQELGIGNLDFTQGTPDSGIDASDVSLRINGAIVNLDPGFYETASPDLIEELRTQIRAELDSQFGSIPGFDEDNFEIIYDATEEKYIFLNRTGQKIDIDLSIKDQADPVNEVTLYSTLIGDFNDTGNPISSVYDYLDRPGNSLDFRVDITGTDGSRTSIKIDDARSLSDILGQINARTTETGITAFLTPNGKDISFTSEYGQNFSVDITSNLENKPMVTGTHPDDTFYVDDFDVTTVEKANRTMMAVDYAISQVTGFRAVLGAIQNRFESNVANLRVGSENMTASRSRIQDADFAAETAELTRNQILQQAGTSVLAQANQLPQTVLQLLQN</sequence>
<comment type="similarity">
    <text evidence="1 4">Belongs to the bacterial flagellin family.</text>
</comment>
<evidence type="ECO:0000256" key="4">
    <source>
        <dbReference type="RuleBase" id="RU362073"/>
    </source>
</evidence>
<dbReference type="EMBL" id="FOFO01000003">
    <property type="protein sequence ID" value="SEP69266.1"/>
    <property type="molecule type" value="Genomic_DNA"/>
</dbReference>
<dbReference type="Pfam" id="PF00700">
    <property type="entry name" value="Flagellin_C"/>
    <property type="match status" value="1"/>
</dbReference>
<dbReference type="AlphaFoldDB" id="A0A1H8ZXQ2"/>
<dbReference type="SUPFAM" id="SSF64518">
    <property type="entry name" value="Phase 1 flagellin"/>
    <property type="match status" value="1"/>
</dbReference>
<dbReference type="InterPro" id="IPR001492">
    <property type="entry name" value="Flagellin"/>
</dbReference>
<feature type="domain" description="Flagellin C-terminal" evidence="6">
    <location>
        <begin position="548"/>
        <end position="632"/>
    </location>
</feature>